<name>A0ABC8VYK3_9POAL</name>
<proteinExistence type="predicted"/>
<dbReference type="AlphaFoldDB" id="A0ABC8VYK3"/>
<evidence type="ECO:0008006" key="3">
    <source>
        <dbReference type="Google" id="ProtNLM"/>
    </source>
</evidence>
<dbReference type="PANTHER" id="PTHR31325">
    <property type="entry name" value="OS01G0798800 PROTEIN-RELATED"/>
    <property type="match status" value="1"/>
</dbReference>
<gene>
    <name evidence="1" type="ORF">URODEC1_LOCUS8167</name>
</gene>
<organism evidence="1 2">
    <name type="scientific">Urochloa decumbens</name>
    <dbReference type="NCBI Taxonomy" id="240449"/>
    <lineage>
        <taxon>Eukaryota</taxon>
        <taxon>Viridiplantae</taxon>
        <taxon>Streptophyta</taxon>
        <taxon>Embryophyta</taxon>
        <taxon>Tracheophyta</taxon>
        <taxon>Spermatophyta</taxon>
        <taxon>Magnoliopsida</taxon>
        <taxon>Liliopsida</taxon>
        <taxon>Poales</taxon>
        <taxon>Poaceae</taxon>
        <taxon>PACMAD clade</taxon>
        <taxon>Panicoideae</taxon>
        <taxon>Panicodae</taxon>
        <taxon>Paniceae</taxon>
        <taxon>Melinidinae</taxon>
        <taxon>Urochloa</taxon>
    </lineage>
</organism>
<accession>A0ABC8VYK3</accession>
<dbReference type="Proteomes" id="UP001497457">
    <property type="component" value="Chromosome 11b"/>
</dbReference>
<protein>
    <recommendedName>
        <fullName evidence="3">DUF4220 domain-containing protein</fullName>
    </recommendedName>
</protein>
<keyword evidence="2" id="KW-1185">Reference proteome</keyword>
<dbReference type="InterPro" id="IPR007658">
    <property type="entry name" value="DUF594"/>
</dbReference>
<dbReference type="Pfam" id="PF04578">
    <property type="entry name" value="DUF594"/>
    <property type="match status" value="1"/>
</dbReference>
<reference evidence="2" key="1">
    <citation type="submission" date="2024-06" db="EMBL/GenBank/DDBJ databases">
        <authorList>
            <person name="Ryan C."/>
        </authorList>
    </citation>
    <scope>NUCLEOTIDE SEQUENCE [LARGE SCALE GENOMIC DNA]</scope>
</reference>
<evidence type="ECO:0000313" key="1">
    <source>
        <dbReference type="EMBL" id="CAL4899347.1"/>
    </source>
</evidence>
<sequence>MGCAICLHYSAGLMLYWTTIWGRCYWYRFPQRNKCYWQNKLGQYSLLELVRCNSSPSKALHACLEFARVRHLAFEDYIVRRSAGKPTRPVDLSAEVMKALLQTLERTQGNLTNGESALRSNGADHLVWACSHDDMSQPDSSTNCAHKRDKLQVFVILTWHIATGYCEMGTNARGGRPNSHHLDIATKMSKYCAYLVVSAPKLLPGHHFDTSRVFLAVVKEAVPFLQSEQDKYEAMVLADFWAEMLLYVAPSDNVKEHVECLANGGEFITHLWALLTHAGILDRGQRITTVANDIENAATSWSHTAVQRMIQQQANPVQNVEGTPNASTATFEVKKIE</sequence>
<dbReference type="EMBL" id="OZ075121">
    <property type="protein sequence ID" value="CAL4899347.1"/>
    <property type="molecule type" value="Genomic_DNA"/>
</dbReference>
<evidence type="ECO:0000313" key="2">
    <source>
        <dbReference type="Proteomes" id="UP001497457"/>
    </source>
</evidence>
<reference evidence="1 2" key="2">
    <citation type="submission" date="2024-10" db="EMBL/GenBank/DDBJ databases">
        <authorList>
            <person name="Ryan C."/>
        </authorList>
    </citation>
    <scope>NUCLEOTIDE SEQUENCE [LARGE SCALE GENOMIC DNA]</scope>
</reference>